<dbReference type="PANTHER" id="PTHR43037:SF1">
    <property type="entry name" value="BLL1128 PROTEIN"/>
    <property type="match status" value="1"/>
</dbReference>
<dbReference type="InterPro" id="IPR010126">
    <property type="entry name" value="Esterase_phb"/>
</dbReference>
<evidence type="ECO:0000256" key="2">
    <source>
        <dbReference type="ARBA" id="ARBA00022801"/>
    </source>
</evidence>
<comment type="caution">
    <text evidence="4">The sequence shown here is derived from an EMBL/GenBank/DDBJ whole genome shotgun (WGS) entry which is preliminary data.</text>
</comment>
<dbReference type="EMBL" id="JAAEDI010000043">
    <property type="protein sequence ID" value="MBR0653203.1"/>
    <property type="molecule type" value="Genomic_DNA"/>
</dbReference>
<name>A0ABS5EQA0_9PROT</name>
<dbReference type="SUPFAM" id="SSF53474">
    <property type="entry name" value="alpha/beta-Hydrolases"/>
    <property type="match status" value="1"/>
</dbReference>
<dbReference type="Proteomes" id="UP000698752">
    <property type="component" value="Unassembled WGS sequence"/>
</dbReference>
<gene>
    <name evidence="4" type="ORF">GXW78_26345</name>
</gene>
<dbReference type="InterPro" id="IPR029058">
    <property type="entry name" value="AB_hydrolase_fold"/>
</dbReference>
<keyword evidence="2" id="KW-0378">Hydrolase</keyword>
<reference evidence="5" key="1">
    <citation type="journal article" date="2021" name="Syst. Appl. Microbiol.">
        <title>Roseomonas hellenica sp. nov., isolated from roots of wild-growing Alkanna tinctoria.</title>
        <authorList>
            <person name="Rat A."/>
            <person name="Naranjo H.D."/>
            <person name="Lebbe L."/>
            <person name="Cnockaert M."/>
            <person name="Krigas N."/>
            <person name="Grigoriadou K."/>
            <person name="Maloupa E."/>
            <person name="Willems A."/>
        </authorList>
    </citation>
    <scope>NUCLEOTIDE SEQUENCE [LARGE SCALE GENOMIC DNA]</scope>
    <source>
        <strain evidence="5">LMG 31159</strain>
    </source>
</reference>
<dbReference type="InterPro" id="IPR050955">
    <property type="entry name" value="Plant_Biomass_Hydrol_Est"/>
</dbReference>
<dbReference type="Pfam" id="PF10503">
    <property type="entry name" value="Esterase_PHB"/>
    <property type="match status" value="1"/>
</dbReference>
<evidence type="ECO:0000313" key="4">
    <source>
        <dbReference type="EMBL" id="MBR0653203.1"/>
    </source>
</evidence>
<dbReference type="RefSeq" id="WP_272876916.1">
    <property type="nucleotide sequence ID" value="NZ_JAAEDI010000043.1"/>
</dbReference>
<evidence type="ECO:0000313" key="5">
    <source>
        <dbReference type="Proteomes" id="UP000698752"/>
    </source>
</evidence>
<evidence type="ECO:0000256" key="1">
    <source>
        <dbReference type="ARBA" id="ARBA00022729"/>
    </source>
</evidence>
<dbReference type="PANTHER" id="PTHR43037">
    <property type="entry name" value="UNNAMED PRODUCT-RELATED"/>
    <property type="match status" value="1"/>
</dbReference>
<proteinExistence type="predicted"/>
<accession>A0ABS5EQA0</accession>
<protein>
    <recommendedName>
        <fullName evidence="6">Esterase</fullName>
    </recommendedName>
</protein>
<evidence type="ECO:0000256" key="3">
    <source>
        <dbReference type="SAM" id="SignalP"/>
    </source>
</evidence>
<organism evidence="4 5">
    <name type="scientific">Neoroseomonas terrae</name>
    <dbReference type="NCBI Taxonomy" id="424799"/>
    <lineage>
        <taxon>Bacteria</taxon>
        <taxon>Pseudomonadati</taxon>
        <taxon>Pseudomonadota</taxon>
        <taxon>Alphaproteobacteria</taxon>
        <taxon>Acetobacterales</taxon>
        <taxon>Acetobacteraceae</taxon>
        <taxon>Neoroseomonas</taxon>
    </lineage>
</organism>
<evidence type="ECO:0008006" key="6">
    <source>
        <dbReference type="Google" id="ProtNLM"/>
    </source>
</evidence>
<feature type="signal peptide" evidence="3">
    <location>
        <begin position="1"/>
        <end position="22"/>
    </location>
</feature>
<feature type="non-terminal residue" evidence="4">
    <location>
        <position position="215"/>
    </location>
</feature>
<keyword evidence="1 3" id="KW-0732">Signal</keyword>
<dbReference type="Gene3D" id="3.40.50.1820">
    <property type="entry name" value="alpha/beta hydrolase"/>
    <property type="match status" value="1"/>
</dbReference>
<sequence>MLRLLPLPLLALLLLPSTPVGARERPRGSAAPAVVDPLPGTERVALDIGGTTRRYLLHVPGGAGAPRPLVLVFHGSATQAAAVERQSRFSTLADEAGFVVAYPEGVNREWQAQQDPRSEITFVRTIIEDIVRRTPVDRRRIFAAGVSNGALVAGALGCFAPDVVAAVGLVAGAHVSPCHNHPRAPAILFGPAEGPPPRGRQRPALPLREVAAAWG</sequence>
<keyword evidence="5" id="KW-1185">Reference proteome</keyword>
<feature type="chain" id="PRO_5045406625" description="Esterase" evidence="3">
    <location>
        <begin position="23"/>
        <end position="215"/>
    </location>
</feature>